<name>A0A2K1PGB4_9BACT</name>
<protein>
    <submittedName>
        <fullName evidence="1">Uncharacterized protein</fullName>
    </submittedName>
</protein>
<comment type="caution">
    <text evidence="1">The sequence shown here is derived from an EMBL/GenBank/DDBJ whole genome shotgun (WGS) entry which is preliminary data.</text>
</comment>
<dbReference type="AlphaFoldDB" id="A0A2K1PGB4"/>
<organism evidence="1 2">
    <name type="scientific">Petrotoga miotherma DSM 10691</name>
    <dbReference type="NCBI Taxonomy" id="1434326"/>
    <lineage>
        <taxon>Bacteria</taxon>
        <taxon>Thermotogati</taxon>
        <taxon>Thermotogota</taxon>
        <taxon>Thermotogae</taxon>
        <taxon>Petrotogales</taxon>
        <taxon>Petrotogaceae</taxon>
        <taxon>Petrotoga</taxon>
    </lineage>
</organism>
<proteinExistence type="predicted"/>
<dbReference type="Proteomes" id="UP000236199">
    <property type="component" value="Unassembled WGS sequence"/>
</dbReference>
<evidence type="ECO:0000313" key="1">
    <source>
        <dbReference type="EMBL" id="PNS01835.1"/>
    </source>
</evidence>
<evidence type="ECO:0000313" key="2">
    <source>
        <dbReference type="Proteomes" id="UP000236199"/>
    </source>
</evidence>
<keyword evidence="2" id="KW-1185">Reference proteome</keyword>
<accession>A0A2K1PGB4</accession>
<gene>
    <name evidence="1" type="ORF">X928_01915</name>
</gene>
<sequence>MIIERVIEEAQPYLKGLKIKDTIIGISLIGLEISNNHVF</sequence>
<reference evidence="1 2" key="1">
    <citation type="submission" date="2013-12" db="EMBL/GenBank/DDBJ databases">
        <title>Comparative genomics of Petrotoga isolates.</title>
        <authorList>
            <person name="Nesbo C.L."/>
            <person name="Charchuk R."/>
            <person name="Chow K."/>
        </authorList>
    </citation>
    <scope>NUCLEOTIDE SEQUENCE [LARGE SCALE GENOMIC DNA]</scope>
    <source>
        <strain evidence="1 2">DSM 10691</strain>
    </source>
</reference>
<dbReference type="EMBL" id="AZRM01000010">
    <property type="protein sequence ID" value="PNS01835.1"/>
    <property type="molecule type" value="Genomic_DNA"/>
</dbReference>